<accession>A0A5B0RUX3</accession>
<sequence length="69" mass="7383">MKTTPRPLSLHATACKVVTLSGMDEHWQSTQSGKSWSHTEPASAGSSAAALRPRGSIKSLDNRFSTQSL</sequence>
<comment type="caution">
    <text evidence="3">The sequence shown here is derived from an EMBL/GenBank/DDBJ whole genome shotgun (WGS) entry which is preliminary data.</text>
</comment>
<evidence type="ECO:0000256" key="1">
    <source>
        <dbReference type="SAM" id="MobiDB-lite"/>
    </source>
</evidence>
<reference evidence="4 5" key="1">
    <citation type="submission" date="2019-05" db="EMBL/GenBank/DDBJ databases">
        <title>Emergence of the Ug99 lineage of the wheat stem rust pathogen through somatic hybridization.</title>
        <authorList>
            <person name="Li F."/>
            <person name="Upadhyaya N.M."/>
            <person name="Sperschneider J."/>
            <person name="Matny O."/>
            <person name="Nguyen-Phuc H."/>
            <person name="Mago R."/>
            <person name="Raley C."/>
            <person name="Miller M.E."/>
            <person name="Silverstein K.A.T."/>
            <person name="Henningsen E."/>
            <person name="Hirsch C.D."/>
            <person name="Visser B."/>
            <person name="Pretorius Z.A."/>
            <person name="Steffenson B.J."/>
            <person name="Schwessinger B."/>
            <person name="Dodds P.N."/>
            <person name="Figueroa M."/>
        </authorList>
    </citation>
    <scope>NUCLEOTIDE SEQUENCE [LARGE SCALE GENOMIC DNA]</scope>
    <source>
        <strain evidence="2">21-0</strain>
        <strain evidence="3 5">Ug99</strain>
    </source>
</reference>
<feature type="region of interest" description="Disordered" evidence="1">
    <location>
        <begin position="26"/>
        <end position="69"/>
    </location>
</feature>
<dbReference type="AlphaFoldDB" id="A0A5B0RUX3"/>
<name>A0A5B0RUX3_PUCGR</name>
<evidence type="ECO:0000313" key="2">
    <source>
        <dbReference type="EMBL" id="KAA1086961.1"/>
    </source>
</evidence>
<keyword evidence="4" id="KW-1185">Reference proteome</keyword>
<dbReference type="EMBL" id="VSWC01000105">
    <property type="protein sequence ID" value="KAA1086961.1"/>
    <property type="molecule type" value="Genomic_DNA"/>
</dbReference>
<evidence type="ECO:0000313" key="3">
    <source>
        <dbReference type="EMBL" id="KAA1129397.1"/>
    </source>
</evidence>
<dbReference type="Proteomes" id="UP000324748">
    <property type="component" value="Unassembled WGS sequence"/>
</dbReference>
<proteinExistence type="predicted"/>
<organism evidence="3 5">
    <name type="scientific">Puccinia graminis f. sp. tritici</name>
    <dbReference type="NCBI Taxonomy" id="56615"/>
    <lineage>
        <taxon>Eukaryota</taxon>
        <taxon>Fungi</taxon>
        <taxon>Dikarya</taxon>
        <taxon>Basidiomycota</taxon>
        <taxon>Pucciniomycotina</taxon>
        <taxon>Pucciniomycetes</taxon>
        <taxon>Pucciniales</taxon>
        <taxon>Pucciniaceae</taxon>
        <taxon>Puccinia</taxon>
    </lineage>
</organism>
<dbReference type="EMBL" id="VDEP01000137">
    <property type="protein sequence ID" value="KAA1129397.1"/>
    <property type="molecule type" value="Genomic_DNA"/>
</dbReference>
<evidence type="ECO:0000313" key="4">
    <source>
        <dbReference type="Proteomes" id="UP000324748"/>
    </source>
</evidence>
<feature type="compositionally biased region" description="Polar residues" evidence="1">
    <location>
        <begin position="28"/>
        <end position="46"/>
    </location>
</feature>
<gene>
    <name evidence="2" type="ORF">PGT21_017336</name>
    <name evidence="3" type="ORF">PGTUg99_031903</name>
</gene>
<protein>
    <submittedName>
        <fullName evidence="3">Uncharacterized protein</fullName>
    </submittedName>
</protein>
<dbReference type="Proteomes" id="UP000325313">
    <property type="component" value="Unassembled WGS sequence"/>
</dbReference>
<evidence type="ECO:0000313" key="5">
    <source>
        <dbReference type="Proteomes" id="UP000325313"/>
    </source>
</evidence>